<evidence type="ECO:0000313" key="1">
    <source>
        <dbReference type="EMBL" id="GLK82298.1"/>
    </source>
</evidence>
<proteinExistence type="predicted"/>
<keyword evidence="2" id="KW-1185">Reference proteome</keyword>
<comment type="caution">
    <text evidence="1">The sequence shown here is derived from an EMBL/GenBank/DDBJ whole genome shotgun (WGS) entry which is preliminary data.</text>
</comment>
<protein>
    <submittedName>
        <fullName evidence="1">Uncharacterized protein</fullName>
    </submittedName>
</protein>
<evidence type="ECO:0000313" key="2">
    <source>
        <dbReference type="Proteomes" id="UP001143330"/>
    </source>
</evidence>
<organism evidence="1 2">
    <name type="scientific">Ancylobacter defluvii</name>
    <dbReference type="NCBI Taxonomy" id="1282440"/>
    <lineage>
        <taxon>Bacteria</taxon>
        <taxon>Pseudomonadati</taxon>
        <taxon>Pseudomonadota</taxon>
        <taxon>Alphaproteobacteria</taxon>
        <taxon>Hyphomicrobiales</taxon>
        <taxon>Xanthobacteraceae</taxon>
        <taxon>Ancylobacter</taxon>
    </lineage>
</organism>
<dbReference type="Proteomes" id="UP001143330">
    <property type="component" value="Unassembled WGS sequence"/>
</dbReference>
<reference evidence="1" key="1">
    <citation type="journal article" date="2014" name="Int. J. Syst. Evol. Microbiol.">
        <title>Complete genome sequence of Corynebacterium casei LMG S-19264T (=DSM 44701T), isolated from a smear-ripened cheese.</title>
        <authorList>
            <consortium name="US DOE Joint Genome Institute (JGI-PGF)"/>
            <person name="Walter F."/>
            <person name="Albersmeier A."/>
            <person name="Kalinowski J."/>
            <person name="Ruckert C."/>
        </authorList>
    </citation>
    <scope>NUCLEOTIDE SEQUENCE</scope>
    <source>
        <strain evidence="1">VKM B-2789</strain>
    </source>
</reference>
<dbReference type="AlphaFoldDB" id="A0A9W6JVT8"/>
<gene>
    <name evidence="1" type="ORF">GCM10017653_03670</name>
</gene>
<dbReference type="EMBL" id="BSFM01000002">
    <property type="protein sequence ID" value="GLK82298.1"/>
    <property type="molecule type" value="Genomic_DNA"/>
</dbReference>
<sequence length="60" mass="6823">MTIEDVGGRHFLKMAKSAKIRAMPDEDAHYVYAIAPNAARSVLRDLSSQFVRTEWRAKDT</sequence>
<accession>A0A9W6JVT8</accession>
<name>A0A9W6JVT8_9HYPH</name>
<reference evidence="1" key="2">
    <citation type="submission" date="2023-01" db="EMBL/GenBank/DDBJ databases">
        <authorList>
            <person name="Sun Q."/>
            <person name="Evtushenko L."/>
        </authorList>
    </citation>
    <scope>NUCLEOTIDE SEQUENCE</scope>
    <source>
        <strain evidence="1">VKM B-2789</strain>
    </source>
</reference>